<dbReference type="Proteomes" id="UP000765509">
    <property type="component" value="Unassembled WGS sequence"/>
</dbReference>
<proteinExistence type="predicted"/>
<organism evidence="2 3">
    <name type="scientific">Austropuccinia psidii MF-1</name>
    <dbReference type="NCBI Taxonomy" id="1389203"/>
    <lineage>
        <taxon>Eukaryota</taxon>
        <taxon>Fungi</taxon>
        <taxon>Dikarya</taxon>
        <taxon>Basidiomycota</taxon>
        <taxon>Pucciniomycotina</taxon>
        <taxon>Pucciniomycetes</taxon>
        <taxon>Pucciniales</taxon>
        <taxon>Sphaerophragmiaceae</taxon>
        <taxon>Austropuccinia</taxon>
    </lineage>
</organism>
<feature type="domain" description="AB hydrolase-1" evidence="1">
    <location>
        <begin position="29"/>
        <end position="250"/>
    </location>
</feature>
<comment type="caution">
    <text evidence="2">The sequence shown here is derived from an EMBL/GenBank/DDBJ whole genome shotgun (WGS) entry which is preliminary data.</text>
</comment>
<gene>
    <name evidence="2" type="ORF">O181_004975</name>
</gene>
<sequence>MPFVEVSPDIILYYEILCCEDSSTDVQKPWLLLVHQLLMDSCYMKPFSNDPVLRKNFNQVFFDLRHHGRSHPPAMASVDLYTLAADLAFGLEKLNIPPVHALGTHSWASEILLRMAALFPTQIISLCLSSIPPSEDTPFLKRAFFEAFQSCANPESVDEWDEAVASVQWFNFGNPRYIDVDISDEWAGVFLRRYPPCRSYECTLGILPFLQRDVMPFSLTQTIKQPVLFIRGERDEIFTHSDSQTRLNELPFHPFHDLQTISDAPLMCCRTHIEEVRSRYINWLKPILEQEIKSQTEKPMRCWKSSLEKLALHCQDDSICQRDPLDSSSYYRKSLQEILETKHLQEQQRSREPNTFSLIGGGAPEIWTGATFDEVVPWRFSSRFDNARISNLFPKNGKPLCALQIIETSIETEKDIDQIENLMHKIDFV</sequence>
<dbReference type="AlphaFoldDB" id="A0A9Q3BHH5"/>
<dbReference type="InterPro" id="IPR000073">
    <property type="entry name" value="AB_hydrolase_1"/>
</dbReference>
<name>A0A9Q3BHH5_9BASI</name>
<dbReference type="Gene3D" id="3.40.50.1820">
    <property type="entry name" value="alpha/beta hydrolase"/>
    <property type="match status" value="1"/>
</dbReference>
<evidence type="ECO:0000259" key="1">
    <source>
        <dbReference type="Pfam" id="PF00561"/>
    </source>
</evidence>
<reference evidence="2" key="1">
    <citation type="submission" date="2021-03" db="EMBL/GenBank/DDBJ databases">
        <title>Draft genome sequence of rust myrtle Austropuccinia psidii MF-1, a brazilian biotype.</title>
        <authorList>
            <person name="Quecine M.C."/>
            <person name="Pachon D.M.R."/>
            <person name="Bonatelli M.L."/>
            <person name="Correr F.H."/>
            <person name="Franceschini L.M."/>
            <person name="Leite T.F."/>
            <person name="Margarido G.R.A."/>
            <person name="Almeida C.A."/>
            <person name="Ferrarezi J.A."/>
            <person name="Labate C.A."/>
        </authorList>
    </citation>
    <scope>NUCLEOTIDE SEQUENCE</scope>
    <source>
        <strain evidence="2">MF-1</strain>
    </source>
</reference>
<dbReference type="OrthoDB" id="19657at2759"/>
<dbReference type="InterPro" id="IPR029058">
    <property type="entry name" value="AB_hydrolase_fold"/>
</dbReference>
<keyword evidence="3" id="KW-1185">Reference proteome</keyword>
<dbReference type="EMBL" id="AVOT02000994">
    <property type="protein sequence ID" value="MBW0465260.1"/>
    <property type="molecule type" value="Genomic_DNA"/>
</dbReference>
<dbReference type="SUPFAM" id="SSF53474">
    <property type="entry name" value="alpha/beta-Hydrolases"/>
    <property type="match status" value="1"/>
</dbReference>
<accession>A0A9Q3BHH5</accession>
<dbReference type="Pfam" id="PF00561">
    <property type="entry name" value="Abhydrolase_1"/>
    <property type="match status" value="1"/>
</dbReference>
<protein>
    <recommendedName>
        <fullName evidence="1">AB hydrolase-1 domain-containing protein</fullName>
    </recommendedName>
</protein>
<evidence type="ECO:0000313" key="3">
    <source>
        <dbReference type="Proteomes" id="UP000765509"/>
    </source>
</evidence>
<evidence type="ECO:0000313" key="2">
    <source>
        <dbReference type="EMBL" id="MBW0465260.1"/>
    </source>
</evidence>